<gene>
    <name evidence="2" type="ORF">LP124_131</name>
</gene>
<dbReference type="EMBL" id="KJ094031">
    <property type="protein sequence ID" value="AHL19528.1"/>
    <property type="molecule type" value="Genomic_DNA"/>
</dbReference>
<accession>A0A059T5V1</accession>
<keyword evidence="1" id="KW-0175">Coiled coil</keyword>
<sequence length="42" mass="4792">MLTLKKLLKANKGQKKEIEKVLSEREQAIANLEKLVKLQQSA</sequence>
<evidence type="ECO:0000313" key="2">
    <source>
        <dbReference type="EMBL" id="AHL19528.1"/>
    </source>
</evidence>
<reference evidence="2 3" key="1">
    <citation type="journal article" date="2014" name="Appl. Environ. Microbiol.">
        <title>Comparative genomic and morphological analysis of Listeria phages isolated from farm environments.</title>
        <authorList>
            <person name="Denes T."/>
            <person name="Vongkamjan K."/>
            <person name="Ackermann H.W."/>
            <person name="Moreno Switt A.I."/>
            <person name="Wiedmann M."/>
            <person name="den Bakker H.C."/>
        </authorList>
    </citation>
    <scope>NUCLEOTIDE SEQUENCE [LARGE SCALE GENOMIC DNA]</scope>
</reference>
<protein>
    <submittedName>
        <fullName evidence="2">Uncharacterized protein</fullName>
    </submittedName>
</protein>
<evidence type="ECO:0000256" key="1">
    <source>
        <dbReference type="SAM" id="Coils"/>
    </source>
</evidence>
<organism evidence="2 3">
    <name type="scientific">Listeria phage LP-124</name>
    <dbReference type="NCBI Taxonomy" id="1173765"/>
    <lineage>
        <taxon>Viruses</taxon>
        <taxon>Duplodnaviria</taxon>
        <taxon>Heunggongvirae</taxon>
        <taxon>Uroviricota</taxon>
        <taxon>Caudoviricetes</taxon>
        <taxon>Herelleviridae</taxon>
        <taxon>Jasinskavirinae</taxon>
        <taxon>Pecentumvirus</taxon>
        <taxon>Pecentumvirus LP064</taxon>
    </lineage>
</organism>
<name>A0A059T5V1_9CAUD</name>
<proteinExistence type="predicted"/>
<dbReference type="Proteomes" id="UP000026998">
    <property type="component" value="Segment"/>
</dbReference>
<feature type="coiled-coil region" evidence="1">
    <location>
        <begin position="4"/>
        <end position="38"/>
    </location>
</feature>
<evidence type="ECO:0000313" key="3">
    <source>
        <dbReference type="Proteomes" id="UP000026998"/>
    </source>
</evidence>